<evidence type="ECO:0000313" key="1">
    <source>
        <dbReference type="EMBL" id="SOO26807.1"/>
    </source>
</evidence>
<dbReference type="Proteomes" id="UP000234345">
    <property type="component" value="Unassembled WGS sequence"/>
</dbReference>
<gene>
    <name evidence="1" type="ORF">XFF6991_580003</name>
</gene>
<protein>
    <submittedName>
        <fullName evidence="1">Uncharacterized protein</fullName>
    </submittedName>
</protein>
<name>A0A7Z7J649_XANCH</name>
<dbReference type="EMBL" id="OCZC01000086">
    <property type="protein sequence ID" value="SOO26807.1"/>
    <property type="molecule type" value="Genomic_DNA"/>
</dbReference>
<comment type="caution">
    <text evidence="1">The sequence shown here is derived from an EMBL/GenBank/DDBJ whole genome shotgun (WGS) entry which is preliminary data.</text>
</comment>
<organism evidence="1 2">
    <name type="scientific">Xanthomonas campestris pv. phaseoli</name>
    <dbReference type="NCBI Taxonomy" id="317013"/>
    <lineage>
        <taxon>Bacteria</taxon>
        <taxon>Pseudomonadati</taxon>
        <taxon>Pseudomonadota</taxon>
        <taxon>Gammaproteobacteria</taxon>
        <taxon>Lysobacterales</taxon>
        <taxon>Lysobacteraceae</taxon>
        <taxon>Xanthomonas</taxon>
    </lineage>
</organism>
<proteinExistence type="predicted"/>
<accession>A0A7Z7J649</accession>
<dbReference type="AlphaFoldDB" id="A0A7Z7J649"/>
<reference evidence="1 2" key="1">
    <citation type="submission" date="2017-10" db="EMBL/GenBank/DDBJ databases">
        <authorList>
            <person name="Regsiter A."/>
            <person name="William W."/>
        </authorList>
    </citation>
    <scope>NUCLEOTIDE SEQUENCE [LARGE SCALE GENOMIC DNA]</scope>
    <source>
        <strain evidence="1 2">CFBP6991</strain>
    </source>
</reference>
<sequence>MKNSLKSTNLLEVLFKQQLFQKML</sequence>
<evidence type="ECO:0000313" key="2">
    <source>
        <dbReference type="Proteomes" id="UP000234345"/>
    </source>
</evidence>